<dbReference type="AlphaFoldDB" id="A0A2T7BHA7"/>
<evidence type="ECO:0000313" key="8">
    <source>
        <dbReference type="EMBL" id="PUZ25665.1"/>
    </source>
</evidence>
<keyword evidence="3" id="KW-0732">Signal</keyword>
<evidence type="ECO:0000259" key="7">
    <source>
        <dbReference type="Pfam" id="PF14322"/>
    </source>
</evidence>
<evidence type="ECO:0000259" key="6">
    <source>
        <dbReference type="Pfam" id="PF07980"/>
    </source>
</evidence>
<comment type="caution">
    <text evidence="8">The sequence shown here is derived from an EMBL/GenBank/DDBJ whole genome shotgun (WGS) entry which is preliminary data.</text>
</comment>
<evidence type="ECO:0000256" key="2">
    <source>
        <dbReference type="ARBA" id="ARBA00006275"/>
    </source>
</evidence>
<keyword evidence="5" id="KW-0998">Cell outer membrane</keyword>
<keyword evidence="4" id="KW-0472">Membrane</keyword>
<evidence type="ECO:0000256" key="3">
    <source>
        <dbReference type="ARBA" id="ARBA00022729"/>
    </source>
</evidence>
<sequence length="485" mass="53160">MRKILLGLLLAAGMASCKKFLEEKPTSTMTAENFYKTAADADAAVVGAYDELNNQSEVYYRGMYLLAELPTDNAECGQGVANAYIFALKNYTYGPVNDRIETLWTGIYKGIANANVAIDKIPGIAMDATKKARLIAEAKYIRALLYFDLVRLFGPVPLVLHQVTTLDSVSQPRAAQEAIYSQIISDLKEGEQNLDDVSSASGNGRATRAAASALLSKVYLTLHDYANARAEARLVLNNVQYGLLPTYADIFAPANRFNKEVIFGIQNKGNTGTGNGFAMALFLPRSTIPLAGGGTVGGNSADVPTVEFYNSFLTGDLRKDKTFFTQYDAGAGLATFRPHWFKYFDPAAITNLGEGSLNFPIVRYADILLTYAEAENELNGPSATALDALNQVRRRAYGKSITTPDASIDISGVSQAGLRDALLNERRWEFGFEDQRWFDLKRTGNLLTLLKAKGLGIQDYDTLYPIPQRERDVNKQLTQNGGYTQ</sequence>
<evidence type="ECO:0000256" key="5">
    <source>
        <dbReference type="ARBA" id="ARBA00023237"/>
    </source>
</evidence>
<evidence type="ECO:0000313" key="9">
    <source>
        <dbReference type="Proteomes" id="UP000244450"/>
    </source>
</evidence>
<comment type="similarity">
    <text evidence="2">Belongs to the SusD family.</text>
</comment>
<comment type="subcellular location">
    <subcellularLocation>
        <location evidence="1">Cell outer membrane</location>
    </subcellularLocation>
</comment>
<accession>A0A2T7BHA7</accession>
<dbReference type="GO" id="GO:0009279">
    <property type="term" value="C:cell outer membrane"/>
    <property type="evidence" value="ECO:0007669"/>
    <property type="project" value="UniProtKB-SubCell"/>
</dbReference>
<dbReference type="Proteomes" id="UP000244450">
    <property type="component" value="Unassembled WGS sequence"/>
</dbReference>
<proteinExistence type="inferred from homology"/>
<feature type="domain" description="RagB/SusD" evidence="6">
    <location>
        <begin position="337"/>
        <end position="445"/>
    </location>
</feature>
<dbReference type="CDD" id="cd08977">
    <property type="entry name" value="SusD"/>
    <property type="match status" value="1"/>
</dbReference>
<dbReference type="SUPFAM" id="SSF48452">
    <property type="entry name" value="TPR-like"/>
    <property type="match status" value="1"/>
</dbReference>
<dbReference type="Pfam" id="PF07980">
    <property type="entry name" value="SusD_RagB"/>
    <property type="match status" value="1"/>
</dbReference>
<reference evidence="8 9" key="1">
    <citation type="submission" date="2018-04" db="EMBL/GenBank/DDBJ databases">
        <title>Chitinophaga fuyangensis sp. nov., isolated from soil in a chemical factory.</title>
        <authorList>
            <person name="Chen K."/>
        </authorList>
    </citation>
    <scope>NUCLEOTIDE SEQUENCE [LARGE SCALE GENOMIC DNA]</scope>
    <source>
        <strain evidence="8 9">LY-1</strain>
    </source>
</reference>
<keyword evidence="9" id="KW-1185">Reference proteome</keyword>
<protein>
    <submittedName>
        <fullName evidence="8">RagB/SusD family nutrient uptake outer membrane protein</fullName>
    </submittedName>
</protein>
<evidence type="ECO:0000256" key="4">
    <source>
        <dbReference type="ARBA" id="ARBA00023136"/>
    </source>
</evidence>
<dbReference type="OrthoDB" id="993981at2"/>
<dbReference type="Gene3D" id="1.25.40.390">
    <property type="match status" value="1"/>
</dbReference>
<dbReference type="InterPro" id="IPR033985">
    <property type="entry name" value="SusD-like_N"/>
</dbReference>
<gene>
    <name evidence="8" type="ORF">DCC81_15455</name>
</gene>
<dbReference type="InterPro" id="IPR012944">
    <property type="entry name" value="SusD_RagB_dom"/>
</dbReference>
<feature type="domain" description="SusD-like N-terminal" evidence="7">
    <location>
        <begin position="19"/>
        <end position="220"/>
    </location>
</feature>
<dbReference type="RefSeq" id="WP_108687504.1">
    <property type="nucleotide sequence ID" value="NZ_QCYK01000002.1"/>
</dbReference>
<dbReference type="PROSITE" id="PS51257">
    <property type="entry name" value="PROKAR_LIPOPROTEIN"/>
    <property type="match status" value="1"/>
</dbReference>
<dbReference type="EMBL" id="QCYK01000002">
    <property type="protein sequence ID" value="PUZ25665.1"/>
    <property type="molecule type" value="Genomic_DNA"/>
</dbReference>
<dbReference type="Pfam" id="PF14322">
    <property type="entry name" value="SusD-like_3"/>
    <property type="match status" value="1"/>
</dbReference>
<name>A0A2T7BHA7_9BACT</name>
<evidence type="ECO:0000256" key="1">
    <source>
        <dbReference type="ARBA" id="ARBA00004442"/>
    </source>
</evidence>
<organism evidence="8 9">
    <name type="scientific">Chitinophaga parva</name>
    <dbReference type="NCBI Taxonomy" id="2169414"/>
    <lineage>
        <taxon>Bacteria</taxon>
        <taxon>Pseudomonadati</taxon>
        <taxon>Bacteroidota</taxon>
        <taxon>Chitinophagia</taxon>
        <taxon>Chitinophagales</taxon>
        <taxon>Chitinophagaceae</taxon>
        <taxon>Chitinophaga</taxon>
    </lineage>
</organism>
<dbReference type="InterPro" id="IPR011990">
    <property type="entry name" value="TPR-like_helical_dom_sf"/>
</dbReference>